<dbReference type="EMBL" id="FOIJ01000003">
    <property type="protein sequence ID" value="SET45745.1"/>
    <property type="molecule type" value="Genomic_DNA"/>
</dbReference>
<sequence length="370" mass="38892">MTVRQRGVLLLGGLVLLVLAVAFGVTRRGGQAPGDLPLPSEAPGASAGAVPPSAGTPGRSSPSGTAPRAPAPPKPREVFAELGWGSGPSQLGRERPQEGNPEAPMSLAVTPLGEAVVLDQVNGRLVRLGPDGQVRGTLPLTQQTPQDVTVAPDGTLLVLDRLKDQSVALIDPTTGELKGDLPVTGPGIPEPGGITGTFVDGDSVYVEREHSALVRIGDLSGKADPTHPEIPGRPTRDGRAYLLARIIDAPTGRLFVNVIDRDSGQRRYTREYRLAFPLMAITLLDSDRTGLLYLGVAGTLPTGKPSPATAPGVRLFCLDPLDGKVLGQTDLPLNTLPEETFRDFTVLDEGGVLFQLRTEAGVTLRRAHCR</sequence>
<dbReference type="InterPro" id="IPR015943">
    <property type="entry name" value="WD40/YVTN_repeat-like_dom_sf"/>
</dbReference>
<accession>A0A1I0EJX2</accession>
<reference evidence="3" key="1">
    <citation type="submission" date="2016-10" db="EMBL/GenBank/DDBJ databases">
        <authorList>
            <person name="Varghese N."/>
            <person name="Submissions S."/>
        </authorList>
    </citation>
    <scope>NUCLEOTIDE SEQUENCE [LARGE SCALE GENOMIC DNA]</scope>
    <source>
        <strain evidence="3">DSM 16858</strain>
    </source>
</reference>
<feature type="compositionally biased region" description="Low complexity" evidence="1">
    <location>
        <begin position="39"/>
        <end position="58"/>
    </location>
</feature>
<feature type="region of interest" description="Disordered" evidence="1">
    <location>
        <begin position="34"/>
        <end position="104"/>
    </location>
</feature>
<evidence type="ECO:0008006" key="4">
    <source>
        <dbReference type="Google" id="ProtNLM"/>
    </source>
</evidence>
<protein>
    <recommendedName>
        <fullName evidence="4">NHL repeat-containing protein</fullName>
    </recommendedName>
</protein>
<evidence type="ECO:0000313" key="2">
    <source>
        <dbReference type="EMBL" id="SET45745.1"/>
    </source>
</evidence>
<name>A0A1I0EJX2_9BACT</name>
<organism evidence="2 3">
    <name type="scientific">Stigmatella erecta</name>
    <dbReference type="NCBI Taxonomy" id="83460"/>
    <lineage>
        <taxon>Bacteria</taxon>
        <taxon>Pseudomonadati</taxon>
        <taxon>Myxococcota</taxon>
        <taxon>Myxococcia</taxon>
        <taxon>Myxococcales</taxon>
        <taxon>Cystobacterineae</taxon>
        <taxon>Archangiaceae</taxon>
        <taxon>Stigmatella</taxon>
    </lineage>
</organism>
<keyword evidence="3" id="KW-1185">Reference proteome</keyword>
<evidence type="ECO:0000256" key="1">
    <source>
        <dbReference type="SAM" id="MobiDB-lite"/>
    </source>
</evidence>
<dbReference type="InterPro" id="IPR011044">
    <property type="entry name" value="Quino_amine_DH_bsu"/>
</dbReference>
<dbReference type="Proteomes" id="UP000199181">
    <property type="component" value="Unassembled WGS sequence"/>
</dbReference>
<dbReference type="Gene3D" id="2.130.10.10">
    <property type="entry name" value="YVTN repeat-like/Quinoprotein amine dehydrogenase"/>
    <property type="match status" value="1"/>
</dbReference>
<dbReference type="RefSeq" id="WP_093517448.1">
    <property type="nucleotide sequence ID" value="NZ_FOIJ01000003.1"/>
</dbReference>
<dbReference type="AlphaFoldDB" id="A0A1I0EJX2"/>
<proteinExistence type="predicted"/>
<gene>
    <name evidence="2" type="ORF">SAMN05443639_10318</name>
</gene>
<evidence type="ECO:0000313" key="3">
    <source>
        <dbReference type="Proteomes" id="UP000199181"/>
    </source>
</evidence>
<dbReference type="SUPFAM" id="SSF50969">
    <property type="entry name" value="YVTN repeat-like/Quinoprotein amine dehydrogenase"/>
    <property type="match status" value="1"/>
</dbReference>